<dbReference type="Proteomes" id="UP000092605">
    <property type="component" value="Unassembled WGS sequence"/>
</dbReference>
<evidence type="ECO:0000256" key="3">
    <source>
        <dbReference type="ARBA" id="ARBA00023015"/>
    </source>
</evidence>
<evidence type="ECO:0000256" key="7">
    <source>
        <dbReference type="PROSITE-ProRule" id="PRU01076"/>
    </source>
</evidence>
<evidence type="ECO:0000256" key="1">
    <source>
        <dbReference type="ARBA" id="ARBA00022491"/>
    </source>
</evidence>
<keyword evidence="5" id="KW-0010">Activator</keyword>
<dbReference type="SUPFAM" id="SSF89447">
    <property type="entry name" value="AbrB/MazE/MraZ-like"/>
    <property type="match status" value="1"/>
</dbReference>
<dbReference type="FunFam" id="2.10.260.10:FF:000001">
    <property type="entry name" value="Stage V sporulation protein T"/>
    <property type="match status" value="1"/>
</dbReference>
<sequence>MRATGIVRRIDDLGRVVIPKEIRRTLRIKEGDPLEIFTAKDGEVILKKYSPIGELNDFSQEYAETLAENTGLGVVITDLDSIVSVAKLSKKEYKDRSISRELEDLIENRVSILAKDTRVVPIYREDNNEYKKQVIVPIISTSGDAIGAVIFVNKEKEEIEESDEKLAKVAAGFLGKQIQ</sequence>
<organism evidence="9 11">
    <name type="scientific">Alkalithermobacter thermoalcaliphilus JW-YL-7 = DSM 7308</name>
    <dbReference type="NCBI Taxonomy" id="1121328"/>
    <lineage>
        <taxon>Bacteria</taxon>
        <taxon>Bacillati</taxon>
        <taxon>Bacillota</taxon>
        <taxon>Clostridia</taxon>
        <taxon>Peptostreptococcales</taxon>
        <taxon>Tepidibacteraceae</taxon>
        <taxon>Alkalithermobacter</taxon>
    </lineage>
</organism>
<evidence type="ECO:0000256" key="6">
    <source>
        <dbReference type="ARBA" id="ARBA00023163"/>
    </source>
</evidence>
<dbReference type="SMART" id="SM00966">
    <property type="entry name" value="SpoVT_AbrB"/>
    <property type="match status" value="1"/>
</dbReference>
<dbReference type="InterPro" id="IPR052731">
    <property type="entry name" value="B_subtilis_Trans_State_Reg"/>
</dbReference>
<dbReference type="Gene3D" id="3.30.450.40">
    <property type="match status" value="1"/>
</dbReference>
<dbReference type="GO" id="GO:0042802">
    <property type="term" value="F:identical protein binding"/>
    <property type="evidence" value="ECO:0007669"/>
    <property type="project" value="UniProtKB-ARBA"/>
</dbReference>
<dbReference type="Gene3D" id="2.10.260.10">
    <property type="match status" value="1"/>
</dbReference>
<dbReference type="STRING" id="1121328.JWYL7_1675"/>
<keyword evidence="2" id="KW-0749">Sporulation</keyword>
<keyword evidence="1" id="KW-0678">Repressor</keyword>
<accession>A0A150FU82</accession>
<dbReference type="InterPro" id="IPR014213">
    <property type="entry name" value="SpoVT"/>
</dbReference>
<dbReference type="GO" id="GO:0003677">
    <property type="term" value="F:DNA binding"/>
    <property type="evidence" value="ECO:0007669"/>
    <property type="project" value="UniProtKB-UniRule"/>
</dbReference>
<evidence type="ECO:0000313" key="9">
    <source>
        <dbReference type="EMBL" id="KXZ40600.1"/>
    </source>
</evidence>
<keyword evidence="6" id="KW-0804">Transcription</keyword>
<dbReference type="SUPFAM" id="SSF55781">
    <property type="entry name" value="GAF domain-like"/>
    <property type="match status" value="1"/>
</dbReference>
<dbReference type="PIRSF" id="PIRSF026579">
    <property type="entry name" value="Spore_V_T"/>
    <property type="match status" value="1"/>
</dbReference>
<reference evidence="9 11" key="1">
    <citation type="submission" date="2016-02" db="EMBL/GenBank/DDBJ databases">
        <title>Draft genome sequence for Clostridium paradoxum JW-YL-7.</title>
        <authorList>
            <person name="Utturkar S.M."/>
            <person name="Lancaster A."/>
            <person name="Poole F.L."/>
            <person name="Adams M.W."/>
            <person name="Brown S.D."/>
        </authorList>
    </citation>
    <scope>NUCLEOTIDE SEQUENCE [LARGE SCALE GENOMIC DNA]</scope>
    <source>
        <strain evidence="9 11">JW-YL-7</strain>
    </source>
</reference>
<dbReference type="RefSeq" id="WP_066071722.1">
    <property type="nucleotide sequence ID" value="NZ_FRBG01000004.1"/>
</dbReference>
<evidence type="ECO:0000256" key="2">
    <source>
        <dbReference type="ARBA" id="ARBA00022969"/>
    </source>
</evidence>
<feature type="domain" description="SpoVT-AbrB" evidence="8">
    <location>
        <begin position="5"/>
        <end position="51"/>
    </location>
</feature>
<dbReference type="Pfam" id="PF04014">
    <property type="entry name" value="MazE_antitoxin"/>
    <property type="match status" value="1"/>
</dbReference>
<dbReference type="GO" id="GO:0030435">
    <property type="term" value="P:sporulation resulting in formation of a cellular spore"/>
    <property type="evidence" value="ECO:0007669"/>
    <property type="project" value="UniProtKB-KW"/>
</dbReference>
<keyword evidence="3" id="KW-0805">Transcription regulation</keyword>
<evidence type="ECO:0000256" key="4">
    <source>
        <dbReference type="ARBA" id="ARBA00023125"/>
    </source>
</evidence>
<keyword evidence="12" id="KW-1185">Reference proteome</keyword>
<dbReference type="AlphaFoldDB" id="A0A150FU82"/>
<dbReference type="EMBL" id="FRBG01000004">
    <property type="protein sequence ID" value="SHK69318.1"/>
    <property type="molecule type" value="Genomic_DNA"/>
</dbReference>
<protein>
    <submittedName>
        <fullName evidence="10">AbrB family transcriptional regulator, stage V sporulation protein T</fullName>
    </submittedName>
    <submittedName>
        <fullName evidence="9">Transcriptional regulator, AbrB family</fullName>
    </submittedName>
</protein>
<evidence type="ECO:0000259" key="8">
    <source>
        <dbReference type="PROSITE" id="PS51740"/>
    </source>
</evidence>
<comment type="caution">
    <text evidence="9">The sequence shown here is derived from an EMBL/GenBank/DDBJ whole genome shotgun (WGS) entry which is preliminary data.</text>
</comment>
<proteinExistence type="predicted"/>
<evidence type="ECO:0000313" key="12">
    <source>
        <dbReference type="Proteomes" id="UP000323392"/>
    </source>
</evidence>
<dbReference type="PANTHER" id="PTHR36432">
    <property type="match status" value="1"/>
</dbReference>
<dbReference type="NCBIfam" id="TIGR01439">
    <property type="entry name" value="lp_hng_hel_AbrB"/>
    <property type="match status" value="1"/>
</dbReference>
<dbReference type="InterPro" id="IPR029016">
    <property type="entry name" value="GAF-like_dom_sf"/>
</dbReference>
<evidence type="ECO:0000256" key="5">
    <source>
        <dbReference type="ARBA" id="ARBA00023159"/>
    </source>
</evidence>
<name>A0A150FU82_CLOPD</name>
<evidence type="ECO:0000313" key="11">
    <source>
        <dbReference type="Proteomes" id="UP000092605"/>
    </source>
</evidence>
<dbReference type="PATRIC" id="fig|1121328.3.peg.1686"/>
<dbReference type="NCBIfam" id="TIGR02851">
    <property type="entry name" value="spore_V_T"/>
    <property type="match status" value="1"/>
</dbReference>
<keyword evidence="4 7" id="KW-0238">DNA-binding</keyword>
<dbReference type="PROSITE" id="PS51740">
    <property type="entry name" value="SPOVT_ABRB"/>
    <property type="match status" value="1"/>
</dbReference>
<dbReference type="InterPro" id="IPR037914">
    <property type="entry name" value="SpoVT-AbrB_sf"/>
</dbReference>
<dbReference type="EMBL" id="LSFY01000001">
    <property type="protein sequence ID" value="KXZ40600.1"/>
    <property type="molecule type" value="Genomic_DNA"/>
</dbReference>
<gene>
    <name evidence="9" type="ORF">JWYL7_1675</name>
    <name evidence="10" type="ORF">SAMN05661008_00702</name>
</gene>
<reference evidence="10 12" key="2">
    <citation type="submission" date="2016-11" db="EMBL/GenBank/DDBJ databases">
        <authorList>
            <person name="Varghese N."/>
            <person name="Submissions S."/>
        </authorList>
    </citation>
    <scope>NUCLEOTIDE SEQUENCE [LARGE SCALE GENOMIC DNA]</scope>
    <source>
        <strain evidence="10 12">DSM 7308</strain>
    </source>
</reference>
<dbReference type="InterPro" id="IPR007159">
    <property type="entry name" value="SpoVT-AbrB_dom"/>
</dbReference>
<evidence type="ECO:0000313" key="10">
    <source>
        <dbReference type="EMBL" id="SHK69318.1"/>
    </source>
</evidence>
<dbReference type="Proteomes" id="UP000323392">
    <property type="component" value="Unassembled WGS sequence"/>
</dbReference>
<dbReference type="Pfam" id="PF15714">
    <property type="entry name" value="SpoVT_C"/>
    <property type="match status" value="1"/>
</dbReference>
<dbReference type="PANTHER" id="PTHR36432:SF1">
    <property type="entry name" value="STAGE V SPORULATION PROTEIN T"/>
    <property type="match status" value="1"/>
</dbReference>